<dbReference type="HOGENOM" id="CLU_119981_0_0_9"/>
<reference evidence="2 3" key="1">
    <citation type="submission" date="2010-03" db="EMBL/GenBank/DDBJ databases">
        <title>The genome sequence of Eubacterium siraeum V10Sc8a.</title>
        <authorList>
            <consortium name="metaHIT consortium -- http://www.metahit.eu/"/>
            <person name="Pajon A."/>
            <person name="Turner K."/>
            <person name="Parkhill J."/>
            <person name="Duncan S."/>
            <person name="Flint H."/>
        </authorList>
    </citation>
    <scope>NUCLEOTIDE SEQUENCE [LARGE SCALE GENOMIC DNA]</scope>
    <source>
        <strain evidence="2 3">V10Sc8a</strain>
    </source>
</reference>
<evidence type="ECO:0000256" key="1">
    <source>
        <dbReference type="SAM" id="MobiDB-lite"/>
    </source>
</evidence>
<dbReference type="Proteomes" id="UP000007050">
    <property type="component" value="Chromosome"/>
</dbReference>
<protein>
    <recommendedName>
        <fullName evidence="4">Ribbon-helix-helix protein CopG domain-containing protein</fullName>
    </recommendedName>
</protein>
<reference evidence="2 3" key="2">
    <citation type="submission" date="2010-03" db="EMBL/GenBank/DDBJ databases">
        <authorList>
            <person name="Pajon A."/>
        </authorList>
    </citation>
    <scope>NUCLEOTIDE SEQUENCE [LARGE SCALE GENOMIC DNA]</scope>
    <source>
        <strain evidence="2 3">V10Sc8a</strain>
    </source>
</reference>
<dbReference type="KEGG" id="esr:ES1_13410"/>
<evidence type="ECO:0000313" key="3">
    <source>
        <dbReference type="Proteomes" id="UP000007050"/>
    </source>
</evidence>
<feature type="region of interest" description="Disordered" evidence="1">
    <location>
        <begin position="1"/>
        <end position="20"/>
    </location>
</feature>
<sequence>MGKTKNSELQGPKNKAVEGNSEGFSNKIKFPLWLYPKTMEEVNYRFESDNCGSRSEFIEKATNFYIGYLKQEKNINYLSPRITSSVEAVINGTEQRINRNLFKIAVELGKIAHTLAAANEVDEDTLRELHTMCVDEVRHINGVINFESAVKFQNE</sequence>
<dbReference type="PATRIC" id="fig|717961.3.peg.1424"/>
<dbReference type="AlphaFoldDB" id="D4MKP2"/>
<accession>D4MKP2</accession>
<gene>
    <name evidence="2" type="ORF">ES1_13410</name>
</gene>
<evidence type="ECO:0008006" key="4">
    <source>
        <dbReference type="Google" id="ProtNLM"/>
    </source>
</evidence>
<organism evidence="2 3">
    <name type="scientific">[Eubacterium] siraeum V10Sc8a</name>
    <dbReference type="NCBI Taxonomy" id="717961"/>
    <lineage>
        <taxon>Bacteria</taxon>
        <taxon>Bacillati</taxon>
        <taxon>Bacillota</taxon>
        <taxon>Clostridia</taxon>
        <taxon>Eubacteriales</taxon>
        <taxon>Oscillospiraceae</taxon>
        <taxon>Oscillospiraceae incertae sedis</taxon>
    </lineage>
</organism>
<evidence type="ECO:0000313" key="2">
    <source>
        <dbReference type="EMBL" id="CBL34325.1"/>
    </source>
</evidence>
<proteinExistence type="predicted"/>
<dbReference type="BioCyc" id="ESIR717961:G136L-1100-MONOMER"/>
<dbReference type="EMBL" id="FP929059">
    <property type="protein sequence ID" value="CBL34325.1"/>
    <property type="molecule type" value="Genomic_DNA"/>
</dbReference>
<name>D4MKP2_9FIRM</name>